<evidence type="ECO:0000313" key="2">
    <source>
        <dbReference type="Proteomes" id="UP000693970"/>
    </source>
</evidence>
<reference evidence="1" key="2">
    <citation type="submission" date="2021-04" db="EMBL/GenBank/DDBJ databases">
        <authorList>
            <person name="Podell S."/>
        </authorList>
    </citation>
    <scope>NUCLEOTIDE SEQUENCE</scope>
    <source>
        <strain evidence="1">Hildebrandi</strain>
    </source>
</reference>
<protein>
    <submittedName>
        <fullName evidence="1">Uncharacterized protein</fullName>
    </submittedName>
</protein>
<dbReference type="EMBL" id="JAGRRH010000004">
    <property type="protein sequence ID" value="KAG7370628.1"/>
    <property type="molecule type" value="Genomic_DNA"/>
</dbReference>
<comment type="caution">
    <text evidence="1">The sequence shown here is derived from an EMBL/GenBank/DDBJ whole genome shotgun (WGS) entry which is preliminary data.</text>
</comment>
<sequence>MASKWTKKQLDVPFANAIAEFTELNDSIVSESSSFGYKITVFCFLVVLVTNFHFQKRVTGEQLAHRQDLHGELDQNKAQKTTELFVMGEQKSIDDVVHALFNMMCSLTFVNTNGCHCGFFAFASNSEKILSLSDDKAVPPMQLEEARIHADEVLKDVKVAVSKSSNPFGDPSLVWQSFHYDDRKPSAASKGANAGRKVVVIKPPLKLQKSANAANDDLVNCLKQTGFFRCIDSGRAQE</sequence>
<name>A0A9K3LXY9_9STRA</name>
<organism evidence="1 2">
    <name type="scientific">Nitzschia inconspicua</name>
    <dbReference type="NCBI Taxonomy" id="303405"/>
    <lineage>
        <taxon>Eukaryota</taxon>
        <taxon>Sar</taxon>
        <taxon>Stramenopiles</taxon>
        <taxon>Ochrophyta</taxon>
        <taxon>Bacillariophyta</taxon>
        <taxon>Bacillariophyceae</taxon>
        <taxon>Bacillariophycidae</taxon>
        <taxon>Bacillariales</taxon>
        <taxon>Bacillariaceae</taxon>
        <taxon>Nitzschia</taxon>
    </lineage>
</organism>
<reference evidence="1" key="1">
    <citation type="journal article" date="2021" name="Sci. Rep.">
        <title>Diploid genomic architecture of Nitzschia inconspicua, an elite biomass production diatom.</title>
        <authorList>
            <person name="Oliver A."/>
            <person name="Podell S."/>
            <person name="Pinowska A."/>
            <person name="Traller J.C."/>
            <person name="Smith S.R."/>
            <person name="McClure R."/>
            <person name="Beliaev A."/>
            <person name="Bohutskyi P."/>
            <person name="Hill E.A."/>
            <person name="Rabines A."/>
            <person name="Zheng H."/>
            <person name="Allen L.Z."/>
            <person name="Kuo A."/>
            <person name="Grigoriev I.V."/>
            <person name="Allen A.E."/>
            <person name="Hazlebeck D."/>
            <person name="Allen E.E."/>
        </authorList>
    </citation>
    <scope>NUCLEOTIDE SEQUENCE</scope>
    <source>
        <strain evidence="1">Hildebrandi</strain>
    </source>
</reference>
<dbReference type="Proteomes" id="UP000693970">
    <property type="component" value="Unassembled WGS sequence"/>
</dbReference>
<proteinExistence type="predicted"/>
<gene>
    <name evidence="1" type="ORF">IV203_019198</name>
</gene>
<keyword evidence="2" id="KW-1185">Reference proteome</keyword>
<evidence type="ECO:0000313" key="1">
    <source>
        <dbReference type="EMBL" id="KAG7370628.1"/>
    </source>
</evidence>
<accession>A0A9K3LXY9</accession>
<dbReference type="AlphaFoldDB" id="A0A9K3LXY9"/>